<dbReference type="AlphaFoldDB" id="A0A3N1GT02"/>
<dbReference type="SUPFAM" id="SSF56112">
    <property type="entry name" value="Protein kinase-like (PK-like)"/>
    <property type="match status" value="1"/>
</dbReference>
<reference evidence="2 3" key="1">
    <citation type="submission" date="2018-11" db="EMBL/GenBank/DDBJ databases">
        <title>Sequencing the genomes of 1000 actinobacteria strains.</title>
        <authorList>
            <person name="Klenk H.-P."/>
        </authorList>
    </citation>
    <scope>NUCLEOTIDE SEQUENCE [LARGE SCALE GENOMIC DNA]</scope>
    <source>
        <strain evidence="2 3">DSM 43634</strain>
    </source>
</reference>
<dbReference type="GO" id="GO:0032259">
    <property type="term" value="P:methylation"/>
    <property type="evidence" value="ECO:0007669"/>
    <property type="project" value="UniProtKB-KW"/>
</dbReference>
<organism evidence="2 3">
    <name type="scientific">Couchioplanes caeruleus</name>
    <dbReference type="NCBI Taxonomy" id="56438"/>
    <lineage>
        <taxon>Bacteria</taxon>
        <taxon>Bacillati</taxon>
        <taxon>Actinomycetota</taxon>
        <taxon>Actinomycetes</taxon>
        <taxon>Micromonosporales</taxon>
        <taxon>Micromonosporaceae</taxon>
        <taxon>Couchioplanes</taxon>
    </lineage>
</organism>
<name>A0A3N1GT02_9ACTN</name>
<accession>A0A3N1GT02</accession>
<dbReference type="GO" id="GO:0008168">
    <property type="term" value="F:methyltransferase activity"/>
    <property type="evidence" value="ECO:0007669"/>
    <property type="project" value="UniProtKB-KW"/>
</dbReference>
<dbReference type="InterPro" id="IPR002575">
    <property type="entry name" value="Aminoglycoside_PTrfase"/>
</dbReference>
<proteinExistence type="predicted"/>
<dbReference type="InterPro" id="IPR011009">
    <property type="entry name" value="Kinase-like_dom_sf"/>
</dbReference>
<evidence type="ECO:0000313" key="3">
    <source>
        <dbReference type="Proteomes" id="UP000271683"/>
    </source>
</evidence>
<evidence type="ECO:0000313" key="2">
    <source>
        <dbReference type="EMBL" id="ROP33334.1"/>
    </source>
</evidence>
<sequence length="309" mass="34712">MLTPPEDLPERVLREAFSLDSLHYRPVGWGSHHWAAGNRWFLTVDDLEAKRRHDGEDLDAPYERLRRALDAAAALHLPFVVAPVRPLVRVTPRYAAALYEFVDGESFSWGDYPSEDHRGAVRDMLVALHTAPREVGRRATTDDFAIPHRDALEATLAGHEIADAGPYAVRASHLIARHAAPIRALLERYDLLAASADHSRSVLTHGEPHPGNTMHTAAGWKLIDWETALLAPPERDLWLLGGDHAAYTAATGIEVRPELLELYRRRWLINDLCVDVNRFRRPHTGTADDEESWNILRANVESEVRSTAP</sequence>
<protein>
    <submittedName>
        <fullName evidence="2">Spectinomycin phosphotransferase/16S rRNA (Guanine(1405)-N(7))-methyltransferase</fullName>
    </submittedName>
</protein>
<dbReference type="RefSeq" id="WP_170047480.1">
    <property type="nucleotide sequence ID" value="NZ_RJKL01000001.1"/>
</dbReference>
<comment type="caution">
    <text evidence="2">The sequence shown here is derived from an EMBL/GenBank/DDBJ whole genome shotgun (WGS) entry which is preliminary data.</text>
</comment>
<gene>
    <name evidence="2" type="ORF">EDD30_6306</name>
</gene>
<dbReference type="Gene3D" id="1.10.510.10">
    <property type="entry name" value="Transferase(Phosphotransferase) domain 1"/>
    <property type="match status" value="1"/>
</dbReference>
<evidence type="ECO:0000259" key="1">
    <source>
        <dbReference type="Pfam" id="PF01636"/>
    </source>
</evidence>
<feature type="domain" description="Aminoglycoside phosphotransferase" evidence="1">
    <location>
        <begin position="39"/>
        <end position="264"/>
    </location>
</feature>
<keyword evidence="2" id="KW-0489">Methyltransferase</keyword>
<dbReference type="EMBL" id="RJKL01000001">
    <property type="protein sequence ID" value="ROP33334.1"/>
    <property type="molecule type" value="Genomic_DNA"/>
</dbReference>
<dbReference type="Pfam" id="PF01636">
    <property type="entry name" value="APH"/>
    <property type="match status" value="1"/>
</dbReference>
<dbReference type="Proteomes" id="UP000271683">
    <property type="component" value="Unassembled WGS sequence"/>
</dbReference>
<dbReference type="Gene3D" id="1.20.58.840">
    <property type="match status" value="1"/>
</dbReference>
<keyword evidence="2" id="KW-0808">Transferase</keyword>